<protein>
    <submittedName>
        <fullName evidence="1">YaaR family protein</fullName>
    </submittedName>
</protein>
<name>A0ABY9KYR1_9BACI</name>
<proteinExistence type="predicted"/>
<dbReference type="EMBL" id="CP129113">
    <property type="protein sequence ID" value="WLV24738.1"/>
    <property type="molecule type" value="Genomic_DNA"/>
</dbReference>
<reference evidence="1" key="1">
    <citation type="submission" date="2023-06" db="EMBL/GenBank/DDBJ databases">
        <title>A Treasure from Seagulls: Isolation and Description of Aciduricobacillus qingdaonensis gen. nov., sp. nov., a Rare Obligately Uric Acid-utilizing Member in the Family Bacillaceae.</title>
        <authorList>
            <person name="Liu W."/>
            <person name="Wang B."/>
        </authorList>
    </citation>
    <scope>NUCLEOTIDE SEQUENCE</scope>
    <source>
        <strain evidence="1">44XB</strain>
    </source>
</reference>
<sequence length="144" mass="16468">MKITQEMRSKVEAPAMRPAVEGKQNFGKMVQSQALKMQQDGLEKLVEEIGKQGNKLARFRTFKELTKFKRMVKNFLQDTVYNGLGLKRSSSFNFEGQHSMLQVVEEIDAKLIELTEQVMGNEQRSVDLLDLIGEIKGLLINLYT</sequence>
<dbReference type="Proteomes" id="UP001180087">
    <property type="component" value="Chromosome"/>
</dbReference>
<evidence type="ECO:0000313" key="2">
    <source>
        <dbReference type="Proteomes" id="UP001180087"/>
    </source>
</evidence>
<dbReference type="InterPro" id="IPR024042">
    <property type="entry name" value="TM1646-like_dom_sf"/>
</dbReference>
<dbReference type="InterPro" id="IPR005585">
    <property type="entry name" value="DUF327"/>
</dbReference>
<evidence type="ECO:0000313" key="1">
    <source>
        <dbReference type="EMBL" id="WLV24738.1"/>
    </source>
</evidence>
<gene>
    <name evidence="1" type="ORF">QR721_00185</name>
</gene>
<organism evidence="1 2">
    <name type="scientific">Aciduricibacillus chroicocephali</name>
    <dbReference type="NCBI Taxonomy" id="3054939"/>
    <lineage>
        <taxon>Bacteria</taxon>
        <taxon>Bacillati</taxon>
        <taxon>Bacillota</taxon>
        <taxon>Bacilli</taxon>
        <taxon>Bacillales</taxon>
        <taxon>Bacillaceae</taxon>
        <taxon>Aciduricibacillus</taxon>
    </lineage>
</organism>
<keyword evidence="2" id="KW-1185">Reference proteome</keyword>
<accession>A0ABY9KYR1</accession>
<dbReference type="Gene3D" id="1.20.120.490">
    <property type="entry name" value="Hypothetical protein TM1646-like domain"/>
    <property type="match status" value="1"/>
</dbReference>
<dbReference type="SUPFAM" id="SSF158397">
    <property type="entry name" value="TM1646-like"/>
    <property type="match status" value="1"/>
</dbReference>
<dbReference type="RefSeq" id="WP_348028073.1">
    <property type="nucleotide sequence ID" value="NZ_CP129113.1"/>
</dbReference>
<dbReference type="Pfam" id="PF03885">
    <property type="entry name" value="DUF327"/>
    <property type="match status" value="1"/>
</dbReference>